<gene>
    <name evidence="6" type="ORF">CFOL_v3_16270</name>
</gene>
<name>A0A1Q3BY25_CEPFO</name>
<dbReference type="PANTHER" id="PTHR13408:SF0">
    <property type="entry name" value="DNA-DIRECTED RNA POLYMERASE III SUBUNIT RPC4"/>
    <property type="match status" value="1"/>
</dbReference>
<dbReference type="OrthoDB" id="5836119at2759"/>
<dbReference type="GO" id="GO:0003677">
    <property type="term" value="F:DNA binding"/>
    <property type="evidence" value="ECO:0007669"/>
    <property type="project" value="InterPro"/>
</dbReference>
<accession>A0A1Q3BY25</accession>
<feature type="region of interest" description="Disordered" evidence="5">
    <location>
        <begin position="190"/>
        <end position="214"/>
    </location>
</feature>
<protein>
    <submittedName>
        <fullName evidence="6">RNA_pol_Rpc4 domain-containing protein</fullName>
    </submittedName>
</protein>
<dbReference type="EMBL" id="BDDD01001041">
    <property type="protein sequence ID" value="GAV72782.1"/>
    <property type="molecule type" value="Genomic_DNA"/>
</dbReference>
<proteinExistence type="predicted"/>
<keyword evidence="4" id="KW-0539">Nucleus</keyword>
<keyword evidence="3" id="KW-0804">Transcription</keyword>
<dbReference type="AlphaFoldDB" id="A0A1Q3BY25"/>
<dbReference type="STRING" id="3775.A0A1Q3BY25"/>
<comment type="subcellular location">
    <subcellularLocation>
        <location evidence="1">Nucleus</location>
    </subcellularLocation>
</comment>
<evidence type="ECO:0000256" key="4">
    <source>
        <dbReference type="ARBA" id="ARBA00023242"/>
    </source>
</evidence>
<dbReference type="FunCoup" id="A0A1Q3BY25">
    <property type="interactions" value="169"/>
</dbReference>
<organism evidence="6 7">
    <name type="scientific">Cephalotus follicularis</name>
    <name type="common">Albany pitcher plant</name>
    <dbReference type="NCBI Taxonomy" id="3775"/>
    <lineage>
        <taxon>Eukaryota</taxon>
        <taxon>Viridiplantae</taxon>
        <taxon>Streptophyta</taxon>
        <taxon>Embryophyta</taxon>
        <taxon>Tracheophyta</taxon>
        <taxon>Spermatophyta</taxon>
        <taxon>Magnoliopsida</taxon>
        <taxon>eudicotyledons</taxon>
        <taxon>Gunneridae</taxon>
        <taxon>Pentapetalae</taxon>
        <taxon>rosids</taxon>
        <taxon>fabids</taxon>
        <taxon>Oxalidales</taxon>
        <taxon>Cephalotaceae</taxon>
        <taxon>Cephalotus</taxon>
    </lineage>
</organism>
<keyword evidence="2" id="KW-0240">DNA-directed RNA polymerase</keyword>
<evidence type="ECO:0000256" key="3">
    <source>
        <dbReference type="ARBA" id="ARBA00023163"/>
    </source>
</evidence>
<evidence type="ECO:0000313" key="6">
    <source>
        <dbReference type="EMBL" id="GAV72782.1"/>
    </source>
</evidence>
<evidence type="ECO:0000256" key="5">
    <source>
        <dbReference type="SAM" id="MobiDB-lite"/>
    </source>
</evidence>
<feature type="region of interest" description="Disordered" evidence="5">
    <location>
        <begin position="1"/>
        <end position="28"/>
    </location>
</feature>
<dbReference type="GO" id="GO:0005666">
    <property type="term" value="C:RNA polymerase III complex"/>
    <property type="evidence" value="ECO:0007669"/>
    <property type="project" value="InterPro"/>
</dbReference>
<evidence type="ECO:0000256" key="2">
    <source>
        <dbReference type="ARBA" id="ARBA00022478"/>
    </source>
</evidence>
<comment type="caution">
    <text evidence="6">The sequence shown here is derived from an EMBL/GenBank/DDBJ whole genome shotgun (WGS) entry which is preliminary data.</text>
</comment>
<evidence type="ECO:0000256" key="1">
    <source>
        <dbReference type="ARBA" id="ARBA00004123"/>
    </source>
</evidence>
<dbReference type="InParanoid" id="A0A1Q3BY25"/>
<evidence type="ECO:0000313" key="7">
    <source>
        <dbReference type="Proteomes" id="UP000187406"/>
    </source>
</evidence>
<dbReference type="InterPro" id="IPR007811">
    <property type="entry name" value="RPC4"/>
</dbReference>
<dbReference type="Proteomes" id="UP000187406">
    <property type="component" value="Unassembled WGS sequence"/>
</dbReference>
<dbReference type="Pfam" id="PF05132">
    <property type="entry name" value="RNA_pol_Rpc4"/>
    <property type="match status" value="1"/>
</dbReference>
<sequence length="297" mass="32816">MEPEPQNKKTNATRKIKYAPKAPRQPPKLEVKTEVVEDANTVQAKDLLRRFTENSVKAKPKVERKVAPSQVAFGYGGQSISVKSYGIPKGGSTSKTSAFDGGARIPGWREEKEYKEPWDYFSYYPVILPMRRPYSGNPEHLDGEEFGEASEITSYDEDSTNAAVHLGLMEENQEQSMIFLQLPPAMPITKRSATEDGHEQTNSSRPRRDGRAKGKTCALDELPAGFMGKMLVYKSGAVKLKLGNILYDVGPGLDCVFAQDVVAVNTTEKHCCLVGELKKRAILTPDLDSILSSMADL</sequence>
<dbReference type="PANTHER" id="PTHR13408">
    <property type="entry name" value="DNA-DIRECTED RNA POLYMERASE III"/>
    <property type="match status" value="1"/>
</dbReference>
<reference evidence="7" key="1">
    <citation type="submission" date="2016-04" db="EMBL/GenBank/DDBJ databases">
        <title>Cephalotus genome sequencing.</title>
        <authorList>
            <person name="Fukushima K."/>
            <person name="Hasebe M."/>
            <person name="Fang X."/>
        </authorList>
    </citation>
    <scope>NUCLEOTIDE SEQUENCE [LARGE SCALE GENOMIC DNA]</scope>
    <source>
        <strain evidence="7">cv. St1</strain>
    </source>
</reference>
<keyword evidence="7" id="KW-1185">Reference proteome</keyword>
<dbReference type="GO" id="GO:0042797">
    <property type="term" value="P:tRNA transcription by RNA polymerase III"/>
    <property type="evidence" value="ECO:0007669"/>
    <property type="project" value="TreeGrafter"/>
</dbReference>